<comment type="caution">
    <text evidence="2">The sequence shown here is derived from an EMBL/GenBank/DDBJ whole genome shotgun (WGS) entry which is preliminary data.</text>
</comment>
<evidence type="ECO:0000313" key="2">
    <source>
        <dbReference type="EMBL" id="KAF5845611.1"/>
    </source>
</evidence>
<dbReference type="AlphaFoldDB" id="A0A8H6DRD0"/>
<protein>
    <submittedName>
        <fullName evidence="2">Uncharacterized protein</fullName>
    </submittedName>
</protein>
<sequence>MLDDMPRTPTTPVTLVTTEALTSLHDLITKDTHMLEKTSKDRLQRRIQKLASAAKVSFAEQALLKDPKTRRSTKSVVLGKAKVMSFEDLEEARAKRAAMEQALAGKPKRGRKRKSDALEGSTVLRSPKPIVAQRIDAPELTHAPVSAWRAPVARMY</sequence>
<organism evidence="2 3">
    <name type="scientific">Cochliobolus sativus</name>
    <name type="common">Common root rot and spot blotch fungus</name>
    <name type="synonym">Bipolaris sorokiniana</name>
    <dbReference type="NCBI Taxonomy" id="45130"/>
    <lineage>
        <taxon>Eukaryota</taxon>
        <taxon>Fungi</taxon>
        <taxon>Dikarya</taxon>
        <taxon>Ascomycota</taxon>
        <taxon>Pezizomycotina</taxon>
        <taxon>Dothideomycetes</taxon>
        <taxon>Pleosporomycetidae</taxon>
        <taxon>Pleosporales</taxon>
        <taxon>Pleosporineae</taxon>
        <taxon>Pleosporaceae</taxon>
        <taxon>Bipolaris</taxon>
    </lineage>
</organism>
<gene>
    <name evidence="2" type="ORF">GGP41_009366</name>
</gene>
<dbReference type="Proteomes" id="UP000624244">
    <property type="component" value="Unassembled WGS sequence"/>
</dbReference>
<feature type="region of interest" description="Disordered" evidence="1">
    <location>
        <begin position="99"/>
        <end position="123"/>
    </location>
</feature>
<reference evidence="2" key="1">
    <citation type="submission" date="2019-11" db="EMBL/GenBank/DDBJ databases">
        <title>Bipolaris sorokiniana Genome sequencing.</title>
        <authorList>
            <person name="Wang H."/>
        </authorList>
    </citation>
    <scope>NUCLEOTIDE SEQUENCE</scope>
</reference>
<evidence type="ECO:0000313" key="3">
    <source>
        <dbReference type="Proteomes" id="UP000624244"/>
    </source>
</evidence>
<dbReference type="EMBL" id="WNKQ01000018">
    <property type="protein sequence ID" value="KAF5845611.1"/>
    <property type="molecule type" value="Genomic_DNA"/>
</dbReference>
<evidence type="ECO:0000256" key="1">
    <source>
        <dbReference type="SAM" id="MobiDB-lite"/>
    </source>
</evidence>
<accession>A0A8H6DRD0</accession>
<proteinExistence type="predicted"/>
<name>A0A8H6DRD0_COCSA</name>